<accession>A0ABR1W0V8</accession>
<name>A0ABR1W0V8_9PEZI</name>
<dbReference type="RefSeq" id="XP_066719150.1">
    <property type="nucleotide sequence ID" value="XM_066854872.1"/>
</dbReference>
<protein>
    <recommendedName>
        <fullName evidence="2">Protein kinase domain-containing protein</fullName>
    </recommendedName>
</protein>
<dbReference type="InterPro" id="IPR000719">
    <property type="entry name" value="Prot_kinase_dom"/>
</dbReference>
<dbReference type="GeneID" id="92087935"/>
<reference evidence="3 4" key="1">
    <citation type="submission" date="2023-01" db="EMBL/GenBank/DDBJ databases">
        <title>Analysis of 21 Apiospora genomes using comparative genomics revels a genus with tremendous synthesis potential of carbohydrate active enzymes and secondary metabolites.</title>
        <authorList>
            <person name="Sorensen T."/>
        </authorList>
    </citation>
    <scope>NUCLEOTIDE SEQUENCE [LARGE SCALE GENOMIC DNA]</scope>
    <source>
        <strain evidence="3 4">CBS 135458</strain>
    </source>
</reference>
<sequence length="140" mass="15008">MSSGFSSFLDAHLRPPNLPVADRPAAQPNPFVTPPNRPTIPVTAAAADQVPLPAPPFEALRAVRHHFVRGGQYAYEGRAGSGAFGSVYTLRQIGGQQQGSPESGRRVAAKLIRRFPDPRYASNTPVTEVEALEVSFSTTL</sequence>
<dbReference type="Proteomes" id="UP001480595">
    <property type="component" value="Unassembled WGS sequence"/>
</dbReference>
<evidence type="ECO:0000256" key="1">
    <source>
        <dbReference type="SAM" id="MobiDB-lite"/>
    </source>
</evidence>
<evidence type="ECO:0000259" key="2">
    <source>
        <dbReference type="PROSITE" id="PS50011"/>
    </source>
</evidence>
<comment type="caution">
    <text evidence="3">The sequence shown here is derived from an EMBL/GenBank/DDBJ whole genome shotgun (WGS) entry which is preliminary data.</text>
</comment>
<evidence type="ECO:0000313" key="4">
    <source>
        <dbReference type="Proteomes" id="UP001480595"/>
    </source>
</evidence>
<evidence type="ECO:0000313" key="3">
    <source>
        <dbReference type="EMBL" id="KAK8076191.1"/>
    </source>
</evidence>
<gene>
    <name evidence="3" type="ORF">PG994_003463</name>
</gene>
<keyword evidence="4" id="KW-1185">Reference proteome</keyword>
<feature type="region of interest" description="Disordered" evidence="1">
    <location>
        <begin position="16"/>
        <end position="39"/>
    </location>
</feature>
<dbReference type="PROSITE" id="PS50011">
    <property type="entry name" value="PROTEIN_KINASE_DOM"/>
    <property type="match status" value="1"/>
</dbReference>
<organism evidence="3 4">
    <name type="scientific">Apiospora phragmitis</name>
    <dbReference type="NCBI Taxonomy" id="2905665"/>
    <lineage>
        <taxon>Eukaryota</taxon>
        <taxon>Fungi</taxon>
        <taxon>Dikarya</taxon>
        <taxon>Ascomycota</taxon>
        <taxon>Pezizomycotina</taxon>
        <taxon>Sordariomycetes</taxon>
        <taxon>Xylariomycetidae</taxon>
        <taxon>Amphisphaeriales</taxon>
        <taxon>Apiosporaceae</taxon>
        <taxon>Apiospora</taxon>
    </lineage>
</organism>
<feature type="domain" description="Protein kinase" evidence="2">
    <location>
        <begin position="73"/>
        <end position="140"/>
    </location>
</feature>
<proteinExistence type="predicted"/>
<dbReference type="EMBL" id="JAQQWL010000004">
    <property type="protein sequence ID" value="KAK8076191.1"/>
    <property type="molecule type" value="Genomic_DNA"/>
</dbReference>